<reference evidence="3 4" key="1">
    <citation type="submission" date="2020-04" db="EMBL/GenBank/DDBJ databases">
        <title>Flammeovirga sp. SR4, a novel species isolated from seawater.</title>
        <authorList>
            <person name="Wang X."/>
        </authorList>
    </citation>
    <scope>NUCLEOTIDE SEQUENCE [LARGE SCALE GENOMIC DNA]</scope>
    <source>
        <strain evidence="3 4">SR4</strain>
    </source>
</reference>
<protein>
    <submittedName>
        <fullName evidence="3">Response regulator</fullName>
    </submittedName>
</protein>
<dbReference type="InterPro" id="IPR011006">
    <property type="entry name" value="CheY-like_superfamily"/>
</dbReference>
<evidence type="ECO:0000313" key="4">
    <source>
        <dbReference type="Proteomes" id="UP000585050"/>
    </source>
</evidence>
<dbReference type="InterPro" id="IPR001789">
    <property type="entry name" value="Sig_transdc_resp-reg_receiver"/>
</dbReference>
<evidence type="ECO:0000259" key="2">
    <source>
        <dbReference type="PROSITE" id="PS50110"/>
    </source>
</evidence>
<dbReference type="EMBL" id="JABAIL010000013">
    <property type="protein sequence ID" value="NLR94632.1"/>
    <property type="molecule type" value="Genomic_DNA"/>
</dbReference>
<keyword evidence="1" id="KW-0597">Phosphoprotein</keyword>
<keyword evidence="4" id="KW-1185">Reference proteome</keyword>
<dbReference type="SUPFAM" id="SSF52172">
    <property type="entry name" value="CheY-like"/>
    <property type="match status" value="1"/>
</dbReference>
<dbReference type="Gene3D" id="3.40.50.2300">
    <property type="match status" value="1"/>
</dbReference>
<accession>A0A7X8SQN6</accession>
<dbReference type="PANTHER" id="PTHR44520:SF2">
    <property type="entry name" value="RESPONSE REGULATOR RCP1"/>
    <property type="match status" value="1"/>
</dbReference>
<name>A0A7X8SQN6_9BACT</name>
<evidence type="ECO:0000256" key="1">
    <source>
        <dbReference type="PROSITE-ProRule" id="PRU00169"/>
    </source>
</evidence>
<sequence>MSEVLDCIMCIDDDEATNFYNESIIMKMDVIKNHLIYEDAEKALEYLSHPVDSIKVPDLILLDINMPRVNGWDFLDRYIINGFDKKFDQTKIIVLTTSSNPSDILRADSYFCVTGLENKILNATKIKNILTNHFGISFENVH</sequence>
<organism evidence="3 4">
    <name type="scientific">Flammeovirga agarivorans</name>
    <dbReference type="NCBI Taxonomy" id="2726742"/>
    <lineage>
        <taxon>Bacteria</taxon>
        <taxon>Pseudomonadati</taxon>
        <taxon>Bacteroidota</taxon>
        <taxon>Cytophagia</taxon>
        <taxon>Cytophagales</taxon>
        <taxon>Flammeovirgaceae</taxon>
        <taxon>Flammeovirga</taxon>
    </lineage>
</organism>
<proteinExistence type="predicted"/>
<dbReference type="AlphaFoldDB" id="A0A7X8SQN6"/>
<feature type="modified residue" description="4-aspartylphosphate" evidence="1">
    <location>
        <position position="63"/>
    </location>
</feature>
<dbReference type="Proteomes" id="UP000585050">
    <property type="component" value="Unassembled WGS sequence"/>
</dbReference>
<feature type="domain" description="Response regulatory" evidence="2">
    <location>
        <begin position="7"/>
        <end position="128"/>
    </location>
</feature>
<dbReference type="PANTHER" id="PTHR44520">
    <property type="entry name" value="RESPONSE REGULATOR RCP1-RELATED"/>
    <property type="match status" value="1"/>
</dbReference>
<dbReference type="Pfam" id="PF00072">
    <property type="entry name" value="Response_reg"/>
    <property type="match status" value="1"/>
</dbReference>
<comment type="caution">
    <text evidence="3">The sequence shown here is derived from an EMBL/GenBank/DDBJ whole genome shotgun (WGS) entry which is preliminary data.</text>
</comment>
<dbReference type="PROSITE" id="PS50110">
    <property type="entry name" value="RESPONSE_REGULATORY"/>
    <property type="match status" value="1"/>
</dbReference>
<evidence type="ECO:0000313" key="3">
    <source>
        <dbReference type="EMBL" id="NLR94632.1"/>
    </source>
</evidence>
<dbReference type="RefSeq" id="WP_168885342.1">
    <property type="nucleotide sequence ID" value="NZ_JABAIL010000013.1"/>
</dbReference>
<dbReference type="GO" id="GO:0000160">
    <property type="term" value="P:phosphorelay signal transduction system"/>
    <property type="evidence" value="ECO:0007669"/>
    <property type="project" value="InterPro"/>
</dbReference>
<dbReference type="InterPro" id="IPR052893">
    <property type="entry name" value="TCS_response_regulator"/>
</dbReference>
<gene>
    <name evidence="3" type="ORF">HGP29_25735</name>
</gene>